<dbReference type="InterPro" id="IPR023393">
    <property type="entry name" value="START-like_dom_sf"/>
</dbReference>
<dbReference type="EMBL" id="OB660147">
    <property type="protein sequence ID" value="CAD7223087.1"/>
    <property type="molecule type" value="Genomic_DNA"/>
</dbReference>
<comment type="function">
    <text evidence="4">May be involved in the intracellular transport of sterols or other lipids. May bind cholesterol or other sterols.</text>
</comment>
<organism evidence="5">
    <name type="scientific">Cyprideis torosa</name>
    <dbReference type="NCBI Taxonomy" id="163714"/>
    <lineage>
        <taxon>Eukaryota</taxon>
        <taxon>Metazoa</taxon>
        <taxon>Ecdysozoa</taxon>
        <taxon>Arthropoda</taxon>
        <taxon>Crustacea</taxon>
        <taxon>Oligostraca</taxon>
        <taxon>Ostracoda</taxon>
        <taxon>Podocopa</taxon>
        <taxon>Podocopida</taxon>
        <taxon>Cytherocopina</taxon>
        <taxon>Cytheroidea</taxon>
        <taxon>Cytherideidae</taxon>
        <taxon>Cyprideis</taxon>
    </lineage>
</organism>
<keyword evidence="1" id="KW-0813">Transport</keyword>
<accession>A0A7R8ZIX2</accession>
<evidence type="ECO:0000313" key="5">
    <source>
        <dbReference type="EMBL" id="CAD7223087.1"/>
    </source>
</evidence>
<dbReference type="SUPFAM" id="SSF55961">
    <property type="entry name" value="Bet v1-like"/>
    <property type="match status" value="1"/>
</dbReference>
<name>A0A7R8ZIX2_9CRUS</name>
<dbReference type="Gene3D" id="3.30.530.20">
    <property type="match status" value="1"/>
</dbReference>
<evidence type="ECO:0000256" key="1">
    <source>
        <dbReference type="ARBA" id="ARBA00022448"/>
    </source>
</evidence>
<dbReference type="InterPro" id="IPR002913">
    <property type="entry name" value="START_lipid-bd_dom"/>
</dbReference>
<proteinExistence type="predicted"/>
<gene>
    <name evidence="5" type="ORF">CTOB1V02_LOCUS1082</name>
</gene>
<protein>
    <submittedName>
        <fullName evidence="5">Uncharacterized protein</fullName>
    </submittedName>
</protein>
<dbReference type="Pfam" id="PF01852">
    <property type="entry name" value="START"/>
    <property type="match status" value="1"/>
</dbReference>
<keyword evidence="3" id="KW-0446">Lipid-binding</keyword>
<dbReference type="PROSITE" id="PS50848">
    <property type="entry name" value="START"/>
    <property type="match status" value="1"/>
</dbReference>
<keyword evidence="2" id="KW-0445">Lipid transport</keyword>
<dbReference type="GO" id="GO:0006869">
    <property type="term" value="P:lipid transport"/>
    <property type="evidence" value="ECO:0007669"/>
    <property type="project" value="UniProtKB-KW"/>
</dbReference>
<dbReference type="GO" id="GO:0008289">
    <property type="term" value="F:lipid binding"/>
    <property type="evidence" value="ECO:0007669"/>
    <property type="project" value="UniProtKB-KW"/>
</dbReference>
<evidence type="ECO:0000256" key="3">
    <source>
        <dbReference type="ARBA" id="ARBA00023121"/>
    </source>
</evidence>
<reference evidence="5" key="1">
    <citation type="submission" date="2020-11" db="EMBL/GenBank/DDBJ databases">
        <authorList>
            <person name="Tran Van P."/>
        </authorList>
    </citation>
    <scope>NUCLEOTIDE SEQUENCE</scope>
</reference>
<dbReference type="PANTHER" id="PTHR46374:SF1">
    <property type="entry name" value="START DOMAIN-CONTAINING PROTEIN"/>
    <property type="match status" value="1"/>
</dbReference>
<dbReference type="InterPro" id="IPR043556">
    <property type="entry name" value="StARD5/6"/>
</dbReference>
<dbReference type="AlphaFoldDB" id="A0A7R8ZIX2"/>
<evidence type="ECO:0000256" key="4">
    <source>
        <dbReference type="ARBA" id="ARBA00024750"/>
    </source>
</evidence>
<evidence type="ECO:0000256" key="2">
    <source>
        <dbReference type="ARBA" id="ARBA00023055"/>
    </source>
</evidence>
<sequence length="233" mass="27014">MNRYVFFLLFELVCVISAQQQNIKQMAAETLSELKRLFADQKGWTEVQNFDGIKLEERFEPKYQKKIRRLTAEQPDVPVARVVSVLLYKPEEQQKFHKSIDFFNVVKKIDNRIRITHGQITPKTSTGGLLETRDDVTLQAWDYDANTGSFYVGYQSVENNIPIPQGAKRVHSDPTGFRITRLNGGKGTHLMWLANIDVRVPENIPPQVFEIFARANMIEYVNNLFQYIRSSRT</sequence>
<dbReference type="PANTHER" id="PTHR46374">
    <property type="entry name" value="PROTEIN CBG07384"/>
    <property type="match status" value="1"/>
</dbReference>